<evidence type="ECO:0000313" key="2">
    <source>
        <dbReference type="Proteomes" id="UP000281975"/>
    </source>
</evidence>
<comment type="caution">
    <text evidence="1">The sequence shown here is derived from an EMBL/GenBank/DDBJ whole genome shotgun (WGS) entry which is preliminary data.</text>
</comment>
<accession>A0A420WWT1</accession>
<organism evidence="1 2">
    <name type="scientific">Kushneria sinocarnis</name>
    <dbReference type="NCBI Taxonomy" id="595502"/>
    <lineage>
        <taxon>Bacteria</taxon>
        <taxon>Pseudomonadati</taxon>
        <taxon>Pseudomonadota</taxon>
        <taxon>Gammaproteobacteria</taxon>
        <taxon>Oceanospirillales</taxon>
        <taxon>Halomonadaceae</taxon>
        <taxon>Kushneria</taxon>
    </lineage>
</organism>
<name>A0A420WWT1_9GAMM</name>
<reference evidence="1 2" key="1">
    <citation type="submission" date="2018-10" db="EMBL/GenBank/DDBJ databases">
        <title>Genomic Encyclopedia of Type Strains, Phase IV (KMG-IV): sequencing the most valuable type-strain genomes for metagenomic binning, comparative biology and taxonomic classification.</title>
        <authorList>
            <person name="Goeker M."/>
        </authorList>
    </citation>
    <scope>NUCLEOTIDE SEQUENCE [LARGE SCALE GENOMIC DNA]</scope>
    <source>
        <strain evidence="1 2">DSM 23229</strain>
    </source>
</reference>
<sequence>MQPVLELDHLDSTPLRSMTVHRPSWCSIDRWAHTLEELTLYPSTLVDWLDEDTATLTWPSEVM</sequence>
<dbReference type="OrthoDB" id="9874472at2"/>
<keyword evidence="2" id="KW-1185">Reference proteome</keyword>
<proteinExistence type="predicted"/>
<gene>
    <name evidence="1" type="ORF">C7446_2068</name>
</gene>
<dbReference type="RefSeq" id="WP_121173006.1">
    <property type="nucleotide sequence ID" value="NZ_RBIN01000005.1"/>
</dbReference>
<protein>
    <submittedName>
        <fullName evidence="1">Uncharacterized protein</fullName>
    </submittedName>
</protein>
<evidence type="ECO:0000313" key="1">
    <source>
        <dbReference type="EMBL" id="RKR03543.1"/>
    </source>
</evidence>
<dbReference type="AlphaFoldDB" id="A0A420WWT1"/>
<dbReference type="Proteomes" id="UP000281975">
    <property type="component" value="Unassembled WGS sequence"/>
</dbReference>
<dbReference type="EMBL" id="RBIN01000005">
    <property type="protein sequence ID" value="RKR03543.1"/>
    <property type="molecule type" value="Genomic_DNA"/>
</dbReference>